<evidence type="ECO:0000313" key="2">
    <source>
        <dbReference type="Proteomes" id="UP000277179"/>
    </source>
</evidence>
<proteinExistence type="predicted"/>
<protein>
    <submittedName>
        <fullName evidence="1">Uncharacterized protein</fullName>
    </submittedName>
</protein>
<sequence length="215" mass="24444">MLENLMLEQNRKITITGEDALDALKEIEFILISLHKMGSFYAENPAILDDYRRETTEFIDNFNITQRLAKVRTKIAQHFDDTLGDDDMDDVERYLSDLKFWQPTRSQKSDCDPEKISITGGTIEQVTCKRGELLVVFTDRQDRSLLITFHNPATFQGVSAVGAEVSGIHEQKKSISAQKSAQHGDEIKKSYSFKSNNSHEIIFSVTATSYSIEQI</sequence>
<dbReference type="Proteomes" id="UP000277179">
    <property type="component" value="Unassembled WGS sequence"/>
</dbReference>
<evidence type="ECO:0000313" key="1">
    <source>
        <dbReference type="EMBL" id="RMQ90965.1"/>
    </source>
</evidence>
<dbReference type="AlphaFoldDB" id="A0A3M4QKG8"/>
<accession>A0A3M4QKG8</accession>
<gene>
    <name evidence="1" type="ORF">ALP97_03032</name>
</gene>
<reference evidence="1 2" key="1">
    <citation type="submission" date="2018-08" db="EMBL/GenBank/DDBJ databases">
        <title>Recombination of ecologically and evolutionarily significant loci maintains genetic cohesion in the Pseudomonas syringae species complex.</title>
        <authorList>
            <person name="Dillon M."/>
            <person name="Thakur S."/>
            <person name="Almeida R.N.D."/>
            <person name="Weir B.S."/>
            <person name="Guttman D.S."/>
        </authorList>
    </citation>
    <scope>NUCLEOTIDE SEQUENCE [LARGE SCALE GENOMIC DNA]</scope>
    <source>
        <strain evidence="1 2">ICMP 11288</strain>
    </source>
</reference>
<dbReference type="RefSeq" id="WP_235593109.1">
    <property type="nucleotide sequence ID" value="NZ_RBRL01000097.1"/>
</dbReference>
<name>A0A3M4QKG8_9PSED</name>
<organism evidence="1 2">
    <name type="scientific">Pseudomonas salomonii</name>
    <dbReference type="NCBI Taxonomy" id="191391"/>
    <lineage>
        <taxon>Bacteria</taxon>
        <taxon>Pseudomonadati</taxon>
        <taxon>Pseudomonadota</taxon>
        <taxon>Gammaproteobacteria</taxon>
        <taxon>Pseudomonadales</taxon>
        <taxon>Pseudomonadaceae</taxon>
        <taxon>Pseudomonas</taxon>
    </lineage>
</organism>
<comment type="caution">
    <text evidence="1">The sequence shown here is derived from an EMBL/GenBank/DDBJ whole genome shotgun (WGS) entry which is preliminary data.</text>
</comment>
<dbReference type="EMBL" id="RBRL01000097">
    <property type="protein sequence ID" value="RMQ90965.1"/>
    <property type="molecule type" value="Genomic_DNA"/>
</dbReference>